<dbReference type="InterPro" id="IPR036034">
    <property type="entry name" value="PDZ_sf"/>
</dbReference>
<dbReference type="Gene3D" id="2.30.42.10">
    <property type="match status" value="1"/>
</dbReference>
<reference evidence="2 3" key="1">
    <citation type="submission" date="2020-08" db="EMBL/GenBank/DDBJ databases">
        <title>Genomic Encyclopedia of Type Strains, Phase IV (KMG-IV): sequencing the most valuable type-strain genomes for metagenomic binning, comparative biology and taxonomic classification.</title>
        <authorList>
            <person name="Goeker M."/>
        </authorList>
    </citation>
    <scope>NUCLEOTIDE SEQUENCE [LARGE SCALE GENOMIC DNA]</scope>
    <source>
        <strain evidence="2 3">DSM 15867</strain>
    </source>
</reference>
<protein>
    <recommendedName>
        <fullName evidence="1">PDZ domain-containing protein</fullName>
    </recommendedName>
</protein>
<keyword evidence="3" id="KW-1185">Reference proteome</keyword>
<organism evidence="2 3">
    <name type="scientific">Sphingomonas abaci</name>
    <dbReference type="NCBI Taxonomy" id="237611"/>
    <lineage>
        <taxon>Bacteria</taxon>
        <taxon>Pseudomonadati</taxon>
        <taxon>Pseudomonadota</taxon>
        <taxon>Alphaproteobacteria</taxon>
        <taxon>Sphingomonadales</taxon>
        <taxon>Sphingomonadaceae</taxon>
        <taxon>Sphingomonas</taxon>
    </lineage>
</organism>
<dbReference type="EMBL" id="JACHNY010000003">
    <property type="protein sequence ID" value="MBB4617487.1"/>
    <property type="molecule type" value="Genomic_DNA"/>
</dbReference>
<dbReference type="PROSITE" id="PS50106">
    <property type="entry name" value="PDZ"/>
    <property type="match status" value="1"/>
</dbReference>
<dbReference type="Gene3D" id="2.40.70.10">
    <property type="entry name" value="Acid Proteases"/>
    <property type="match status" value="2"/>
</dbReference>
<dbReference type="Proteomes" id="UP000574769">
    <property type="component" value="Unassembled WGS sequence"/>
</dbReference>
<dbReference type="PROSITE" id="PS00141">
    <property type="entry name" value="ASP_PROTEASE"/>
    <property type="match status" value="1"/>
</dbReference>
<accession>A0A7W7AK17</accession>
<dbReference type="InterPro" id="IPR021109">
    <property type="entry name" value="Peptidase_aspartic_dom_sf"/>
</dbReference>
<sequence>MRILALAALLLLADAPPTVPVASRDPGVVRLAADAEARWVDFTLTPGNQIRFDMAVNGRPVSAILDTGVSFSLLSRSSPVTRGAAIVPGGQASAIGGAVTIGWMPTRSLTLGGLSRRGGGLAVATLPALATGSAESVDMLVGRDLLAGQALDIDYAAHRFRLIRSGRMPFPGRIAPLSISPTHAVYQSAITLGTKRFSPMIVDTGDGSSMTITEAEWRSAGLARLPRTTAIAFGLAGPVVTGLAIVPSVRLGELEAHDVEMRIEPAGGFSETIGVAGRIGTGFLSRYRVLLDPRAGRMVLSPRPGLPPVLRSTSGLLLGLERDRLKVLHVMRGGPAAAAGWAIGDTICAVDGQPIGPGYTSSPQARWSAGTPGTTVMLTPCGGKPRRLVLRRFY</sequence>
<name>A0A7W7AK17_9SPHN</name>
<dbReference type="SUPFAM" id="SSF50630">
    <property type="entry name" value="Acid proteases"/>
    <property type="match status" value="1"/>
</dbReference>
<dbReference type="RefSeq" id="WP_184113367.1">
    <property type="nucleotide sequence ID" value="NZ_JACHNY010000003.1"/>
</dbReference>
<dbReference type="Pfam" id="PF13650">
    <property type="entry name" value="Asp_protease_2"/>
    <property type="match status" value="1"/>
</dbReference>
<dbReference type="AlphaFoldDB" id="A0A7W7AK17"/>
<evidence type="ECO:0000259" key="1">
    <source>
        <dbReference type="PROSITE" id="PS50106"/>
    </source>
</evidence>
<dbReference type="InterPro" id="IPR001969">
    <property type="entry name" value="Aspartic_peptidase_AS"/>
</dbReference>
<feature type="domain" description="PDZ" evidence="1">
    <location>
        <begin position="306"/>
        <end position="355"/>
    </location>
</feature>
<comment type="caution">
    <text evidence="2">The sequence shown here is derived from an EMBL/GenBank/DDBJ whole genome shotgun (WGS) entry which is preliminary data.</text>
</comment>
<dbReference type="SUPFAM" id="SSF50156">
    <property type="entry name" value="PDZ domain-like"/>
    <property type="match status" value="1"/>
</dbReference>
<dbReference type="InterPro" id="IPR001478">
    <property type="entry name" value="PDZ"/>
</dbReference>
<evidence type="ECO:0000313" key="3">
    <source>
        <dbReference type="Proteomes" id="UP000574769"/>
    </source>
</evidence>
<proteinExistence type="predicted"/>
<evidence type="ECO:0000313" key="2">
    <source>
        <dbReference type="EMBL" id="MBB4617487.1"/>
    </source>
</evidence>
<gene>
    <name evidence="2" type="ORF">GGQ96_001615</name>
</gene>
<dbReference type="GO" id="GO:0004190">
    <property type="term" value="F:aspartic-type endopeptidase activity"/>
    <property type="evidence" value="ECO:0007669"/>
    <property type="project" value="InterPro"/>
</dbReference>
<dbReference type="GO" id="GO:0006508">
    <property type="term" value="P:proteolysis"/>
    <property type="evidence" value="ECO:0007669"/>
    <property type="project" value="InterPro"/>
</dbReference>